<dbReference type="Pfam" id="PF00535">
    <property type="entry name" value="Glycos_transf_2"/>
    <property type="match status" value="1"/>
</dbReference>
<feature type="domain" description="Glycosyltransferase 2-like" evidence="1">
    <location>
        <begin position="4"/>
        <end position="165"/>
    </location>
</feature>
<keyword evidence="2" id="KW-0808">Transferase</keyword>
<dbReference type="PANTHER" id="PTHR48090:SF7">
    <property type="entry name" value="RFBJ PROTEIN"/>
    <property type="match status" value="1"/>
</dbReference>
<protein>
    <submittedName>
        <fullName evidence="2">Glycosyl transferase family 2</fullName>
    </submittedName>
</protein>
<proteinExistence type="predicted"/>
<dbReference type="EMBL" id="LCBC01000004">
    <property type="protein sequence ID" value="KKS04659.1"/>
    <property type="molecule type" value="Genomic_DNA"/>
</dbReference>
<dbReference type="CDD" id="cd04179">
    <property type="entry name" value="DPM_DPG-synthase_like"/>
    <property type="match status" value="1"/>
</dbReference>
<comment type="caution">
    <text evidence="2">The sequence shown here is derived from an EMBL/GenBank/DDBJ whole genome shotgun (WGS) entry which is preliminary data.</text>
</comment>
<dbReference type="InterPro" id="IPR050256">
    <property type="entry name" value="Glycosyltransferase_2"/>
</dbReference>
<dbReference type="Gene3D" id="3.90.550.10">
    <property type="entry name" value="Spore Coat Polysaccharide Biosynthesis Protein SpsA, Chain A"/>
    <property type="match status" value="1"/>
</dbReference>
<evidence type="ECO:0000259" key="1">
    <source>
        <dbReference type="Pfam" id="PF00535"/>
    </source>
</evidence>
<sequence length="227" mass="25448">MKLSIILPIYNEEKTVREIIERVKKVKLPNGFKKEIIAVDDGSTDASFKIAKKLIDGKKLIKHEVNNGKGAAIKSALLKATGDLIIIQDADLEYNPADIPILLRPFNSKSVKVVYGSRVLGKNKPSHWTFDIGGRLVTLITNLLYGTKITDEPTGYKVFRKEVLKGIKLNSKGFEFCPEVTAKVAKAGIKITEVPINYQPRPVSEKKIKWYDGLAAIYYLLKYRISD</sequence>
<dbReference type="GO" id="GO:0016740">
    <property type="term" value="F:transferase activity"/>
    <property type="evidence" value="ECO:0007669"/>
    <property type="project" value="UniProtKB-KW"/>
</dbReference>
<accession>A0A0G0VUZ6</accession>
<evidence type="ECO:0000313" key="2">
    <source>
        <dbReference type="EMBL" id="KKS04659.1"/>
    </source>
</evidence>
<reference evidence="2 3" key="1">
    <citation type="journal article" date="2015" name="Nature">
        <title>rRNA introns, odd ribosomes, and small enigmatic genomes across a large radiation of phyla.</title>
        <authorList>
            <person name="Brown C.T."/>
            <person name="Hug L.A."/>
            <person name="Thomas B.C."/>
            <person name="Sharon I."/>
            <person name="Castelle C.J."/>
            <person name="Singh A."/>
            <person name="Wilkins M.J."/>
            <person name="Williams K.H."/>
            <person name="Banfield J.F."/>
        </authorList>
    </citation>
    <scope>NUCLEOTIDE SEQUENCE [LARGE SCALE GENOMIC DNA]</scope>
</reference>
<dbReference type="SUPFAM" id="SSF53448">
    <property type="entry name" value="Nucleotide-diphospho-sugar transferases"/>
    <property type="match status" value="1"/>
</dbReference>
<gene>
    <name evidence="2" type="ORF">UU56_C0004G0060</name>
</gene>
<dbReference type="InterPro" id="IPR001173">
    <property type="entry name" value="Glyco_trans_2-like"/>
</dbReference>
<dbReference type="Proteomes" id="UP000034493">
    <property type="component" value="Unassembled WGS sequence"/>
</dbReference>
<dbReference type="InterPro" id="IPR029044">
    <property type="entry name" value="Nucleotide-diphossugar_trans"/>
</dbReference>
<evidence type="ECO:0000313" key="3">
    <source>
        <dbReference type="Proteomes" id="UP000034493"/>
    </source>
</evidence>
<dbReference type="PANTHER" id="PTHR48090">
    <property type="entry name" value="UNDECAPRENYL-PHOSPHATE 4-DEOXY-4-FORMAMIDO-L-ARABINOSE TRANSFERASE-RELATED"/>
    <property type="match status" value="1"/>
</dbReference>
<organism evidence="2 3">
    <name type="scientific">Candidatus Curtissbacteria bacterium GW2011_GWA2_41_24</name>
    <dbReference type="NCBI Taxonomy" id="1618411"/>
    <lineage>
        <taxon>Bacteria</taxon>
        <taxon>Candidatus Curtissiibacteriota</taxon>
    </lineage>
</organism>
<dbReference type="AlphaFoldDB" id="A0A0G0VUZ6"/>
<name>A0A0G0VUZ6_9BACT</name>